<feature type="region of interest" description="Disordered" evidence="1">
    <location>
        <begin position="163"/>
        <end position="184"/>
    </location>
</feature>
<dbReference type="InterPro" id="IPR011042">
    <property type="entry name" value="6-blade_b-propeller_TolB-like"/>
</dbReference>
<dbReference type="PANTHER" id="PTHR47572:SF4">
    <property type="entry name" value="LACTONASE DRP35"/>
    <property type="match status" value="1"/>
</dbReference>
<feature type="compositionally biased region" description="Low complexity" evidence="1">
    <location>
        <begin position="165"/>
        <end position="177"/>
    </location>
</feature>
<dbReference type="AlphaFoldDB" id="A0A9N8H9V1"/>
<reference evidence="2" key="1">
    <citation type="submission" date="2020-06" db="EMBL/GenBank/DDBJ databases">
        <authorList>
            <consortium name="Plant Systems Biology data submission"/>
        </authorList>
    </citation>
    <scope>NUCLEOTIDE SEQUENCE</scope>
    <source>
        <strain evidence="2">D6</strain>
    </source>
</reference>
<dbReference type="PANTHER" id="PTHR47572">
    <property type="entry name" value="LIPOPROTEIN-RELATED"/>
    <property type="match status" value="1"/>
</dbReference>
<dbReference type="SUPFAM" id="SSF63829">
    <property type="entry name" value="Calcium-dependent phosphotriesterase"/>
    <property type="match status" value="1"/>
</dbReference>
<organism evidence="2 3">
    <name type="scientific">Seminavis robusta</name>
    <dbReference type="NCBI Taxonomy" id="568900"/>
    <lineage>
        <taxon>Eukaryota</taxon>
        <taxon>Sar</taxon>
        <taxon>Stramenopiles</taxon>
        <taxon>Ochrophyta</taxon>
        <taxon>Bacillariophyta</taxon>
        <taxon>Bacillariophyceae</taxon>
        <taxon>Bacillariophycidae</taxon>
        <taxon>Naviculales</taxon>
        <taxon>Naviculaceae</taxon>
        <taxon>Seminavis</taxon>
    </lineage>
</organism>
<dbReference type="InterPro" id="IPR051262">
    <property type="entry name" value="SMP-30/CGR1_Lactonase"/>
</dbReference>
<comment type="caution">
    <text evidence="2">The sequence shown here is derived from an EMBL/GenBank/DDBJ whole genome shotgun (WGS) entry which is preliminary data.</text>
</comment>
<dbReference type="EMBL" id="CAICTM010000203">
    <property type="protein sequence ID" value="CAB9504655.1"/>
    <property type="molecule type" value="Genomic_DNA"/>
</dbReference>
<dbReference type="OrthoDB" id="186217at2759"/>
<dbReference type="Gene3D" id="2.120.10.30">
    <property type="entry name" value="TolB, C-terminal domain"/>
    <property type="match status" value="1"/>
</dbReference>
<feature type="region of interest" description="Disordered" evidence="1">
    <location>
        <begin position="339"/>
        <end position="391"/>
    </location>
</feature>
<protein>
    <submittedName>
        <fullName evidence="2">Uncharacterized protein</fullName>
    </submittedName>
</protein>
<evidence type="ECO:0000313" key="2">
    <source>
        <dbReference type="EMBL" id="CAB9504655.1"/>
    </source>
</evidence>
<gene>
    <name evidence="2" type="ORF">SEMRO_204_G085890.1</name>
</gene>
<sequence length="490" mass="53309">MAASLNMTIKPSMAWLLVFVPAFSYFASTRLQSSGFRWGRSNTLGDPISTRLLVHDNNDNCQGLSQVFFLADSSCKAQQEQQEQELQYSLNLQATGRGMKGIVASIWKHDDELGRGYLLFSQSHGNGRIWRWEVGGGPIAIGRSLHLEDSGCRSGVYQPCHANQTTTTTTSSSSSTSVGSGGMAIDFHPAGTRHSEGSLVVAEWGEGRIIRMEDSNGARTPLMIQVPDACRPNNTTRRLFQPKSLLMNPYGDLLVADTQPDDCGLAAIYRLSQAVHVESLPSLTVSRKAHGWNQTHHSHPVDLIYSGSQEIGGMAMDPTWLSLYATVLEHDGRVLLKQMPAVTMEDDDDDETDDDLADDEEDDPDNNLPKDDEITAGDEEQPTTEAPPKPVLNDAANIVLDLTQALNCTQPGALTVSEKGHVFVAVPQGIAIISAKASVLGILPMPSQPTSLTLGEDQFLYAFSDDSLYRIRVRMGPVMVPTNLVTGGKR</sequence>
<evidence type="ECO:0000256" key="1">
    <source>
        <dbReference type="SAM" id="MobiDB-lite"/>
    </source>
</evidence>
<name>A0A9N8H9V1_9STRA</name>
<accession>A0A9N8H9V1</accession>
<proteinExistence type="predicted"/>
<evidence type="ECO:0000313" key="3">
    <source>
        <dbReference type="Proteomes" id="UP001153069"/>
    </source>
</evidence>
<keyword evidence="3" id="KW-1185">Reference proteome</keyword>
<feature type="compositionally biased region" description="Acidic residues" evidence="1">
    <location>
        <begin position="344"/>
        <end position="365"/>
    </location>
</feature>
<dbReference type="Proteomes" id="UP001153069">
    <property type="component" value="Unassembled WGS sequence"/>
</dbReference>